<gene>
    <name evidence="2" type="ORF">CCMP2556_LOCUS14550</name>
</gene>
<accession>A0ABP0K4N3</accession>
<reference evidence="2 3" key="1">
    <citation type="submission" date="2024-02" db="EMBL/GenBank/DDBJ databases">
        <authorList>
            <person name="Chen Y."/>
            <person name="Shah S."/>
            <person name="Dougan E. K."/>
            <person name="Thang M."/>
            <person name="Chan C."/>
        </authorList>
    </citation>
    <scope>NUCLEOTIDE SEQUENCE [LARGE SCALE GENOMIC DNA]</scope>
</reference>
<evidence type="ECO:0000256" key="1">
    <source>
        <dbReference type="SAM" id="MobiDB-lite"/>
    </source>
</evidence>
<comment type="caution">
    <text evidence="2">The sequence shown here is derived from an EMBL/GenBank/DDBJ whole genome shotgun (WGS) entry which is preliminary data.</text>
</comment>
<evidence type="ECO:0000313" key="3">
    <source>
        <dbReference type="Proteomes" id="UP001642484"/>
    </source>
</evidence>
<dbReference type="EMBL" id="CAXAMN010007469">
    <property type="protein sequence ID" value="CAK9021734.1"/>
    <property type="molecule type" value="Genomic_DNA"/>
</dbReference>
<sequence length="227" mass="25761">METLSESSTGEPFYQANKEAHRFYLRKLDQECNKKLGGRFASFFDAPARSPRFTYLSPRDKSLQSPRFPGALHALYRQPEAQAVIANAWCKSLPSNERNLRRLLSERLPLPGRLCSRPICQFASHSPRSLCASPDPPPDRLIEMREEQAQRLERLLRKVRPGKGPDAPLIRAAELRLKRLQEPLPVQEQLEPEVKLEEEGVVPPIAEDPELDEIPEAVQVPKGVAEE</sequence>
<organism evidence="2 3">
    <name type="scientific">Durusdinium trenchii</name>
    <dbReference type="NCBI Taxonomy" id="1381693"/>
    <lineage>
        <taxon>Eukaryota</taxon>
        <taxon>Sar</taxon>
        <taxon>Alveolata</taxon>
        <taxon>Dinophyceae</taxon>
        <taxon>Suessiales</taxon>
        <taxon>Symbiodiniaceae</taxon>
        <taxon>Durusdinium</taxon>
    </lineage>
</organism>
<feature type="region of interest" description="Disordered" evidence="1">
    <location>
        <begin position="189"/>
        <end position="227"/>
    </location>
</feature>
<evidence type="ECO:0000313" key="2">
    <source>
        <dbReference type="EMBL" id="CAK9021734.1"/>
    </source>
</evidence>
<protein>
    <submittedName>
        <fullName evidence="2">Uncharacterized protein</fullName>
    </submittedName>
</protein>
<dbReference type="Proteomes" id="UP001642484">
    <property type="component" value="Unassembled WGS sequence"/>
</dbReference>
<proteinExistence type="predicted"/>
<keyword evidence="3" id="KW-1185">Reference proteome</keyword>
<name>A0ABP0K4N3_9DINO</name>